<proteinExistence type="predicted"/>
<gene>
    <name evidence="1" type="ORF">TR69_WS6001001457</name>
</gene>
<comment type="caution">
    <text evidence="1">The sequence shown here is derived from an EMBL/GenBank/DDBJ whole genome shotgun (WGS) entry which is preliminary data.</text>
</comment>
<evidence type="ECO:0000313" key="1">
    <source>
        <dbReference type="EMBL" id="KXK25851.1"/>
    </source>
</evidence>
<evidence type="ECO:0000313" key="2">
    <source>
        <dbReference type="Proteomes" id="UP000070457"/>
    </source>
</evidence>
<organism evidence="1 2">
    <name type="scientific">candidate division WS6 bacterium OLB20</name>
    <dbReference type="NCBI Taxonomy" id="1617426"/>
    <lineage>
        <taxon>Bacteria</taxon>
        <taxon>Candidatus Dojkabacteria</taxon>
    </lineage>
</organism>
<protein>
    <submittedName>
        <fullName evidence="1">Uncharacterized protein</fullName>
    </submittedName>
</protein>
<sequence>MRSSKNDNDFSLVVVERFEGLDFVDVVDESNFEMYVERMLQDIYKPLLTSTDRDLLPVGIDTSVRNFVYRIRDGEFCYVDFMPPKVFYRGHYTQEVPEISGPFYDIRMLTHNDRKGVVYSVYINLARLFPAKRKAVISKLEQFLVGIAQPDLMEHIVSSPFYRLSEAKDAINIVNAIQDWKGISYLHLREAACIAAEYNDSFRQQLEDFFKLTHHETDTDSSEYGLLPARRFDAAKAMLIDAFTLNGAKSNP</sequence>
<reference evidence="1 2" key="1">
    <citation type="submission" date="2015-02" db="EMBL/GenBank/DDBJ databases">
        <title>Improved understanding of the partial-nitritation anammox process through 23 genomes representing the majority of the microbial community.</title>
        <authorList>
            <person name="Speth D.R."/>
            <person name="In T Zandt M."/>
            <person name="Guerrero Cruz S."/>
            <person name="Jetten M.S."/>
            <person name="Dutilh B.E."/>
        </authorList>
    </citation>
    <scope>NUCLEOTIDE SEQUENCE [LARGE SCALE GENOMIC DNA]</scope>
    <source>
        <strain evidence="1">OLB20</strain>
    </source>
</reference>
<dbReference type="STRING" id="1617426.TR69_WS6001001457"/>
<dbReference type="AlphaFoldDB" id="A0A136LW18"/>
<dbReference type="EMBL" id="JYNZ01000006">
    <property type="protein sequence ID" value="KXK25851.1"/>
    <property type="molecule type" value="Genomic_DNA"/>
</dbReference>
<dbReference type="Proteomes" id="UP000070457">
    <property type="component" value="Unassembled WGS sequence"/>
</dbReference>
<accession>A0A136LW18</accession>
<name>A0A136LW18_9BACT</name>